<dbReference type="InterPro" id="IPR013103">
    <property type="entry name" value="RVT_2"/>
</dbReference>
<gene>
    <name evidence="2" type="ORF">VitviT2T_005630</name>
</gene>
<accession>A0ABY9BUN4</accession>
<keyword evidence="3" id="KW-1185">Reference proteome</keyword>
<dbReference type="Proteomes" id="UP001227230">
    <property type="component" value="Chromosome 4"/>
</dbReference>
<dbReference type="Pfam" id="PF07727">
    <property type="entry name" value="RVT_2"/>
    <property type="match status" value="1"/>
</dbReference>
<evidence type="ECO:0000313" key="2">
    <source>
        <dbReference type="EMBL" id="WJZ86141.1"/>
    </source>
</evidence>
<organism evidence="2 3">
    <name type="scientific">Vitis vinifera</name>
    <name type="common">Grape</name>
    <dbReference type="NCBI Taxonomy" id="29760"/>
    <lineage>
        <taxon>Eukaryota</taxon>
        <taxon>Viridiplantae</taxon>
        <taxon>Streptophyta</taxon>
        <taxon>Embryophyta</taxon>
        <taxon>Tracheophyta</taxon>
        <taxon>Spermatophyta</taxon>
        <taxon>Magnoliopsida</taxon>
        <taxon>eudicotyledons</taxon>
        <taxon>Gunneridae</taxon>
        <taxon>Pentapetalae</taxon>
        <taxon>rosids</taxon>
        <taxon>Vitales</taxon>
        <taxon>Vitaceae</taxon>
        <taxon>Viteae</taxon>
        <taxon>Vitis</taxon>
    </lineage>
</organism>
<reference evidence="2 3" key="1">
    <citation type="journal article" date="2023" name="Hortic Res">
        <title>The complete reference genome for grapevine (Vitis vinifera L.) genetics and breeding.</title>
        <authorList>
            <person name="Shi X."/>
            <person name="Cao S."/>
            <person name="Wang X."/>
            <person name="Huang S."/>
            <person name="Wang Y."/>
            <person name="Liu Z."/>
            <person name="Liu W."/>
            <person name="Leng X."/>
            <person name="Peng Y."/>
            <person name="Wang N."/>
            <person name="Wang Y."/>
            <person name="Ma Z."/>
            <person name="Xu X."/>
            <person name="Zhang F."/>
            <person name="Xue H."/>
            <person name="Zhong H."/>
            <person name="Wang Y."/>
            <person name="Zhang K."/>
            <person name="Velt A."/>
            <person name="Avia K."/>
            <person name="Holtgrawe D."/>
            <person name="Grimplet J."/>
            <person name="Matus J.T."/>
            <person name="Ware D."/>
            <person name="Wu X."/>
            <person name="Wang H."/>
            <person name="Liu C."/>
            <person name="Fang Y."/>
            <person name="Rustenholz C."/>
            <person name="Cheng Z."/>
            <person name="Xiao H."/>
            <person name="Zhou Y."/>
        </authorList>
    </citation>
    <scope>NUCLEOTIDE SEQUENCE [LARGE SCALE GENOMIC DNA]</scope>
    <source>
        <strain evidence="3">cv. Pinot noir / PN40024</strain>
        <tissue evidence="2">Leaf</tissue>
    </source>
</reference>
<dbReference type="EMBL" id="CP126651">
    <property type="protein sequence ID" value="WJZ86141.1"/>
    <property type="molecule type" value="Genomic_DNA"/>
</dbReference>
<proteinExistence type="predicted"/>
<evidence type="ECO:0000313" key="3">
    <source>
        <dbReference type="Proteomes" id="UP001227230"/>
    </source>
</evidence>
<name>A0ABY9BUN4_VITVI</name>
<feature type="domain" description="Reverse transcriptase Ty1/copia-type" evidence="1">
    <location>
        <begin position="56"/>
        <end position="133"/>
    </location>
</feature>
<sequence length="135" mass="15640">MTTRAKNNIRKPITKLNLHTQLTKSDDHEPTTLTQALKYHKWRRAMSKEYDALVKNGTWALVPPDNSQYLVGCKWIFRTKRKSDGSVERFKARLVAKGFHQHPGIDYHDTFSPIVKPTTVRIILSIAVNRGWSLR</sequence>
<evidence type="ECO:0000259" key="1">
    <source>
        <dbReference type="Pfam" id="PF07727"/>
    </source>
</evidence>
<protein>
    <recommendedName>
        <fullName evidence="1">Reverse transcriptase Ty1/copia-type domain-containing protein</fullName>
    </recommendedName>
</protein>